<reference evidence="1" key="1">
    <citation type="journal article" date="2015" name="Nature">
        <title>Complex archaea that bridge the gap between prokaryotes and eukaryotes.</title>
        <authorList>
            <person name="Spang A."/>
            <person name="Saw J.H."/>
            <person name="Jorgensen S.L."/>
            <person name="Zaremba-Niedzwiedzka K."/>
            <person name="Martijn J."/>
            <person name="Lind A.E."/>
            <person name="van Eijk R."/>
            <person name="Schleper C."/>
            <person name="Guy L."/>
            <person name="Ettema T.J."/>
        </authorList>
    </citation>
    <scope>NUCLEOTIDE SEQUENCE</scope>
</reference>
<proteinExistence type="predicted"/>
<sequence length="50" mass="5556">MGEVFIIVLLVDSMDPQAPVEPPGLFREYLLTGHHPDAYIPVDYLGVEVC</sequence>
<evidence type="ECO:0000313" key="1">
    <source>
        <dbReference type="EMBL" id="KKL46942.1"/>
    </source>
</evidence>
<name>A0A0F9F791_9ZZZZ</name>
<protein>
    <submittedName>
        <fullName evidence="1">Uncharacterized protein</fullName>
    </submittedName>
</protein>
<gene>
    <name evidence="1" type="ORF">LCGC14_2340530</name>
</gene>
<dbReference type="AlphaFoldDB" id="A0A0F9F791"/>
<comment type="caution">
    <text evidence="1">The sequence shown here is derived from an EMBL/GenBank/DDBJ whole genome shotgun (WGS) entry which is preliminary data.</text>
</comment>
<accession>A0A0F9F791</accession>
<organism evidence="1">
    <name type="scientific">marine sediment metagenome</name>
    <dbReference type="NCBI Taxonomy" id="412755"/>
    <lineage>
        <taxon>unclassified sequences</taxon>
        <taxon>metagenomes</taxon>
        <taxon>ecological metagenomes</taxon>
    </lineage>
</organism>
<dbReference type="EMBL" id="LAZR01033848">
    <property type="protein sequence ID" value="KKL46942.1"/>
    <property type="molecule type" value="Genomic_DNA"/>
</dbReference>